<proteinExistence type="predicted"/>
<feature type="transmembrane region" description="Helical" evidence="1">
    <location>
        <begin position="6"/>
        <end position="29"/>
    </location>
</feature>
<evidence type="ECO:0000256" key="1">
    <source>
        <dbReference type="SAM" id="Phobius"/>
    </source>
</evidence>
<accession>A0A2P2NLC7</accession>
<protein>
    <submittedName>
        <fullName evidence="2">Uncharacterized protein</fullName>
    </submittedName>
</protein>
<evidence type="ECO:0000313" key="2">
    <source>
        <dbReference type="EMBL" id="MBX43210.1"/>
    </source>
</evidence>
<dbReference type="AlphaFoldDB" id="A0A2P2NLC7"/>
<organism evidence="2">
    <name type="scientific">Rhizophora mucronata</name>
    <name type="common">Asiatic mangrove</name>
    <dbReference type="NCBI Taxonomy" id="61149"/>
    <lineage>
        <taxon>Eukaryota</taxon>
        <taxon>Viridiplantae</taxon>
        <taxon>Streptophyta</taxon>
        <taxon>Embryophyta</taxon>
        <taxon>Tracheophyta</taxon>
        <taxon>Spermatophyta</taxon>
        <taxon>Magnoliopsida</taxon>
        <taxon>eudicotyledons</taxon>
        <taxon>Gunneridae</taxon>
        <taxon>Pentapetalae</taxon>
        <taxon>rosids</taxon>
        <taxon>fabids</taxon>
        <taxon>Malpighiales</taxon>
        <taxon>Rhizophoraceae</taxon>
        <taxon>Rhizophora</taxon>
    </lineage>
</organism>
<dbReference type="EMBL" id="GGEC01062726">
    <property type="protein sequence ID" value="MBX43210.1"/>
    <property type="molecule type" value="Transcribed_RNA"/>
</dbReference>
<name>A0A2P2NLC7_RHIMU</name>
<keyword evidence="1" id="KW-0812">Transmembrane</keyword>
<sequence length="50" mass="5498">MGTWVYVSISLLLMIEMSCGVSVFACLCFDTPTSLYFSLSLSETISFLSC</sequence>
<reference evidence="2" key="1">
    <citation type="submission" date="2018-02" db="EMBL/GenBank/DDBJ databases">
        <title>Rhizophora mucronata_Transcriptome.</title>
        <authorList>
            <person name="Meera S.P."/>
            <person name="Sreeshan A."/>
            <person name="Augustine A."/>
        </authorList>
    </citation>
    <scope>NUCLEOTIDE SEQUENCE</scope>
    <source>
        <tissue evidence="2">Leaf</tissue>
    </source>
</reference>
<keyword evidence="1" id="KW-0472">Membrane</keyword>
<keyword evidence="1" id="KW-1133">Transmembrane helix</keyword>